<dbReference type="Gene3D" id="1.10.1200.10">
    <property type="entry name" value="ACP-like"/>
    <property type="match status" value="1"/>
</dbReference>
<feature type="domain" description="Carrier" evidence="1">
    <location>
        <begin position="2"/>
        <end position="76"/>
    </location>
</feature>
<name>A0A919A6V9_9ACTN</name>
<evidence type="ECO:0000313" key="2">
    <source>
        <dbReference type="EMBL" id="GHE88906.1"/>
    </source>
</evidence>
<dbReference type="InterPro" id="IPR036736">
    <property type="entry name" value="ACP-like_sf"/>
</dbReference>
<dbReference type="AlphaFoldDB" id="A0A919A6V9"/>
<sequence>MSATYDRLVGLLVDRFEVDRAEIGPDTTFEDLDMDSLFLVELLLVIQAEFGADLAEDAASPGDPITAVADLIDRHGAAAPAAAPVPAAPAVSATGERA</sequence>
<dbReference type="InterPro" id="IPR009081">
    <property type="entry name" value="PP-bd_ACP"/>
</dbReference>
<evidence type="ECO:0000259" key="1">
    <source>
        <dbReference type="PROSITE" id="PS50075"/>
    </source>
</evidence>
<dbReference type="Pfam" id="PF00550">
    <property type="entry name" value="PP-binding"/>
    <property type="match status" value="1"/>
</dbReference>
<comment type="caution">
    <text evidence="2">The sequence shown here is derived from an EMBL/GenBank/DDBJ whole genome shotgun (WGS) entry which is preliminary data.</text>
</comment>
<accession>A0A919A6V9</accession>
<dbReference type="SUPFAM" id="SSF47336">
    <property type="entry name" value="ACP-like"/>
    <property type="match status" value="1"/>
</dbReference>
<keyword evidence="3" id="KW-1185">Reference proteome</keyword>
<dbReference type="EMBL" id="BNBT01000159">
    <property type="protein sequence ID" value="GHE88906.1"/>
    <property type="molecule type" value="Genomic_DNA"/>
</dbReference>
<organism evidence="2 3">
    <name type="scientific">Streptomyces longispororuber</name>
    <dbReference type="NCBI Taxonomy" id="68230"/>
    <lineage>
        <taxon>Bacteria</taxon>
        <taxon>Bacillati</taxon>
        <taxon>Actinomycetota</taxon>
        <taxon>Actinomycetes</taxon>
        <taxon>Kitasatosporales</taxon>
        <taxon>Streptomycetaceae</taxon>
        <taxon>Streptomyces</taxon>
    </lineage>
</organism>
<protein>
    <recommendedName>
        <fullName evidence="1">Carrier domain-containing protein</fullName>
    </recommendedName>
</protein>
<reference evidence="2" key="2">
    <citation type="submission" date="2020-09" db="EMBL/GenBank/DDBJ databases">
        <authorList>
            <person name="Sun Q."/>
            <person name="Ohkuma M."/>
        </authorList>
    </citation>
    <scope>NUCLEOTIDE SEQUENCE</scope>
    <source>
        <strain evidence="2">JCM 4784</strain>
    </source>
</reference>
<gene>
    <name evidence="2" type="ORF">GCM10018785_65220</name>
</gene>
<reference evidence="2" key="1">
    <citation type="journal article" date="2014" name="Int. J. Syst. Evol. Microbiol.">
        <title>Complete genome sequence of Corynebacterium casei LMG S-19264T (=DSM 44701T), isolated from a smear-ripened cheese.</title>
        <authorList>
            <consortium name="US DOE Joint Genome Institute (JGI-PGF)"/>
            <person name="Walter F."/>
            <person name="Albersmeier A."/>
            <person name="Kalinowski J."/>
            <person name="Ruckert C."/>
        </authorList>
    </citation>
    <scope>NUCLEOTIDE SEQUENCE</scope>
    <source>
        <strain evidence="2">JCM 4784</strain>
    </source>
</reference>
<dbReference type="PROSITE" id="PS50075">
    <property type="entry name" value="CARRIER"/>
    <property type="match status" value="1"/>
</dbReference>
<dbReference type="RefSeq" id="WP_190139753.1">
    <property type="nucleotide sequence ID" value="NZ_BNBT01000159.1"/>
</dbReference>
<dbReference type="Proteomes" id="UP000608024">
    <property type="component" value="Unassembled WGS sequence"/>
</dbReference>
<evidence type="ECO:0000313" key="3">
    <source>
        <dbReference type="Proteomes" id="UP000608024"/>
    </source>
</evidence>
<proteinExistence type="predicted"/>